<keyword evidence="6" id="KW-1185">Reference proteome</keyword>
<dbReference type="EMBL" id="JACAZI010000034">
    <property type="protein sequence ID" value="KAF7328993.1"/>
    <property type="molecule type" value="Genomic_DNA"/>
</dbReference>
<dbReference type="GO" id="GO:0085020">
    <property type="term" value="P:protein K6-linked ubiquitination"/>
    <property type="evidence" value="ECO:0007669"/>
    <property type="project" value="TreeGrafter"/>
</dbReference>
<organism evidence="5 6">
    <name type="scientific">Mycena venus</name>
    <dbReference type="NCBI Taxonomy" id="2733690"/>
    <lineage>
        <taxon>Eukaryota</taxon>
        <taxon>Fungi</taxon>
        <taxon>Dikarya</taxon>
        <taxon>Basidiomycota</taxon>
        <taxon>Agaricomycotina</taxon>
        <taxon>Agaricomycetes</taxon>
        <taxon>Agaricomycetidae</taxon>
        <taxon>Agaricales</taxon>
        <taxon>Marasmiineae</taxon>
        <taxon>Mycenaceae</taxon>
        <taxon>Mycena</taxon>
    </lineage>
</organism>
<comment type="caution">
    <text evidence="5">The sequence shown here is derived from an EMBL/GenBank/DDBJ whole genome shotgun (WGS) entry which is preliminary data.</text>
</comment>
<feature type="region of interest" description="Disordered" evidence="4">
    <location>
        <begin position="143"/>
        <end position="168"/>
    </location>
</feature>
<dbReference type="Pfam" id="PF12796">
    <property type="entry name" value="Ank_2"/>
    <property type="match status" value="1"/>
</dbReference>
<dbReference type="GO" id="GO:0004842">
    <property type="term" value="F:ubiquitin-protein transferase activity"/>
    <property type="evidence" value="ECO:0007669"/>
    <property type="project" value="TreeGrafter"/>
</dbReference>
<dbReference type="PROSITE" id="PS50297">
    <property type="entry name" value="ANK_REP_REGION"/>
    <property type="match status" value="1"/>
</dbReference>
<gene>
    <name evidence="5" type="ORF">MVEN_02529300</name>
</gene>
<proteinExistence type="predicted"/>
<dbReference type="InterPro" id="IPR036770">
    <property type="entry name" value="Ankyrin_rpt-contain_sf"/>
</dbReference>
<dbReference type="PANTHER" id="PTHR24171:SF8">
    <property type="entry name" value="BRCA1-ASSOCIATED RING DOMAIN PROTEIN 1"/>
    <property type="match status" value="1"/>
</dbReference>
<sequence length="193" mass="20664">MAPTTDEQEEFLLSCRYGDLDDVKQFIDQFGVATAAEIRDDNGNTALHMLCGNGHADVLDYLLPIVPPTLLSARNSAESTPLHWAALNSHLDIVKKLVQFPGGPGIDLIDIKNAAGRSPLGEAELAGWDEGAQWLVQMMKLDPGGDVKEGEADDADTNDPVEGEDVSVAPEGIEIEIEDADGQMAKMRIGGQP</sequence>
<accession>A0A8H7CAW6</accession>
<feature type="repeat" description="ANK" evidence="3">
    <location>
        <begin position="42"/>
        <end position="63"/>
    </location>
</feature>
<evidence type="ECO:0000313" key="6">
    <source>
        <dbReference type="Proteomes" id="UP000620124"/>
    </source>
</evidence>
<evidence type="ECO:0000256" key="2">
    <source>
        <dbReference type="ARBA" id="ARBA00023043"/>
    </source>
</evidence>
<dbReference type="SUPFAM" id="SSF48403">
    <property type="entry name" value="Ankyrin repeat"/>
    <property type="match status" value="1"/>
</dbReference>
<dbReference type="PROSITE" id="PS50088">
    <property type="entry name" value="ANK_REPEAT"/>
    <property type="match status" value="1"/>
</dbReference>
<dbReference type="SMART" id="SM00248">
    <property type="entry name" value="ANK"/>
    <property type="match status" value="2"/>
</dbReference>
<evidence type="ECO:0000313" key="5">
    <source>
        <dbReference type="EMBL" id="KAF7328993.1"/>
    </source>
</evidence>
<reference evidence="5" key="1">
    <citation type="submission" date="2020-05" db="EMBL/GenBank/DDBJ databases">
        <title>Mycena genomes resolve the evolution of fungal bioluminescence.</title>
        <authorList>
            <person name="Tsai I.J."/>
        </authorList>
    </citation>
    <scope>NUCLEOTIDE SEQUENCE</scope>
    <source>
        <strain evidence="5">CCC161011</strain>
    </source>
</reference>
<evidence type="ECO:0000256" key="1">
    <source>
        <dbReference type="ARBA" id="ARBA00022737"/>
    </source>
</evidence>
<name>A0A8H7CAW6_9AGAR</name>
<dbReference type="Proteomes" id="UP000620124">
    <property type="component" value="Unassembled WGS sequence"/>
</dbReference>
<dbReference type="OrthoDB" id="10057496at2759"/>
<protein>
    <submittedName>
        <fullName evidence="5">Ankyrin repeat-containing protein P16F5.05c</fullName>
    </submittedName>
</protein>
<dbReference type="InterPro" id="IPR002110">
    <property type="entry name" value="Ankyrin_rpt"/>
</dbReference>
<dbReference type="Gene3D" id="1.25.40.20">
    <property type="entry name" value="Ankyrin repeat-containing domain"/>
    <property type="match status" value="1"/>
</dbReference>
<feature type="compositionally biased region" description="Acidic residues" evidence="4">
    <location>
        <begin position="151"/>
        <end position="165"/>
    </location>
</feature>
<dbReference type="AlphaFoldDB" id="A0A8H7CAW6"/>
<keyword evidence="1" id="KW-0677">Repeat</keyword>
<evidence type="ECO:0000256" key="3">
    <source>
        <dbReference type="PROSITE-ProRule" id="PRU00023"/>
    </source>
</evidence>
<dbReference type="PANTHER" id="PTHR24171">
    <property type="entry name" value="ANKYRIN REPEAT DOMAIN-CONTAINING PROTEIN 39-RELATED"/>
    <property type="match status" value="1"/>
</dbReference>
<keyword evidence="2 3" id="KW-0040">ANK repeat</keyword>
<evidence type="ECO:0000256" key="4">
    <source>
        <dbReference type="SAM" id="MobiDB-lite"/>
    </source>
</evidence>